<name>A0A6J4HER7_9ACTN</name>
<accession>A0A6J4HER7</accession>
<proteinExistence type="predicted"/>
<dbReference type="AlphaFoldDB" id="A0A6J4HER7"/>
<feature type="region of interest" description="Disordered" evidence="1">
    <location>
        <begin position="134"/>
        <end position="170"/>
    </location>
</feature>
<evidence type="ECO:0000256" key="1">
    <source>
        <dbReference type="SAM" id="MobiDB-lite"/>
    </source>
</evidence>
<feature type="region of interest" description="Disordered" evidence="1">
    <location>
        <begin position="28"/>
        <end position="118"/>
    </location>
</feature>
<organism evidence="2">
    <name type="scientific">uncultured Acidimicrobiales bacterium</name>
    <dbReference type="NCBI Taxonomy" id="310071"/>
    <lineage>
        <taxon>Bacteria</taxon>
        <taxon>Bacillati</taxon>
        <taxon>Actinomycetota</taxon>
        <taxon>Acidimicrobiia</taxon>
        <taxon>Acidimicrobiales</taxon>
        <taxon>environmental samples</taxon>
    </lineage>
</organism>
<evidence type="ECO:0000313" key="2">
    <source>
        <dbReference type="EMBL" id="CAA9221231.1"/>
    </source>
</evidence>
<feature type="compositionally biased region" description="Basic residues" evidence="1">
    <location>
        <begin position="149"/>
        <end position="162"/>
    </location>
</feature>
<protein>
    <submittedName>
        <fullName evidence="2">GCN5-related N-acetyltransferase</fullName>
    </submittedName>
</protein>
<keyword evidence="2" id="KW-0808">Transferase</keyword>
<feature type="non-terminal residue" evidence="2">
    <location>
        <position position="170"/>
    </location>
</feature>
<feature type="region of interest" description="Disordered" evidence="1">
    <location>
        <begin position="1"/>
        <end position="20"/>
    </location>
</feature>
<feature type="compositionally biased region" description="Basic residues" evidence="1">
    <location>
        <begin position="96"/>
        <end position="113"/>
    </location>
</feature>
<feature type="compositionally biased region" description="Low complexity" evidence="1">
    <location>
        <begin position="80"/>
        <end position="95"/>
    </location>
</feature>
<sequence length="170" mass="17488">DGPGPWGPRRRPASAAGDRGCVGCAVRGSGAAVGGGGRARPDPGAGEVPGRRDGVGLGRRGRPARGLCARPRGGRRRPPRAAVGRALGRTPGPGRRAPRGGHRVGGRPRVARRHPLDVPRRALERSLLRAVRVRGAARGGADAGAARPARPRSSRRSRRHPSGVHAPAAL</sequence>
<feature type="non-terminal residue" evidence="2">
    <location>
        <position position="1"/>
    </location>
</feature>
<dbReference type="GO" id="GO:0016740">
    <property type="term" value="F:transferase activity"/>
    <property type="evidence" value="ECO:0007669"/>
    <property type="project" value="UniProtKB-KW"/>
</dbReference>
<reference evidence="2" key="1">
    <citation type="submission" date="2020-02" db="EMBL/GenBank/DDBJ databases">
        <authorList>
            <person name="Meier V. D."/>
        </authorList>
    </citation>
    <scope>NUCLEOTIDE SEQUENCE</scope>
    <source>
        <strain evidence="2">AVDCRST_MAG20</strain>
    </source>
</reference>
<gene>
    <name evidence="2" type="ORF">AVDCRST_MAG20-589</name>
</gene>
<dbReference type="EMBL" id="CADCSY010000028">
    <property type="protein sequence ID" value="CAA9221231.1"/>
    <property type="molecule type" value="Genomic_DNA"/>
</dbReference>